<dbReference type="AlphaFoldDB" id="A0A174NF31"/>
<reference evidence="12 16" key="3">
    <citation type="journal article" date="2019" name="Science, e1252229">
        <title>Invertible promoters mediate bacterial phase variation, antibiotic resistance, and host adaptation in the gut.</title>
        <authorList>
            <person name="Jiang X."/>
            <person name="Hall A.B."/>
            <person name="Arthur T.D."/>
            <person name="Plichta D.R."/>
            <person name="Covington C.T."/>
            <person name="Poyet M."/>
            <person name="Crothers J."/>
            <person name="Moses P.L."/>
            <person name="Tolonen A.C."/>
            <person name="Vlamakis H."/>
            <person name="Alm E.J."/>
            <person name="Xavier R.J."/>
        </authorList>
    </citation>
    <scope>NUCLEOTIDE SEQUENCE [LARGE SCALE GENOMIC DNA]</scope>
    <source>
        <strain evidence="16">af_0058</strain>
        <strain evidence="12">Af_0058</strain>
    </source>
</reference>
<dbReference type="GO" id="GO:0005525">
    <property type="term" value="F:GTP binding"/>
    <property type="evidence" value="ECO:0007669"/>
    <property type="project" value="UniProtKB-KW"/>
</dbReference>
<keyword evidence="7" id="KW-0501">Molybdenum cofactor biosynthesis</keyword>
<evidence type="ECO:0000313" key="13">
    <source>
        <dbReference type="Proteomes" id="UP000095413"/>
    </source>
</evidence>
<evidence type="ECO:0000256" key="3">
    <source>
        <dbReference type="ARBA" id="ARBA00022741"/>
    </source>
</evidence>
<dbReference type="GO" id="GO:0061798">
    <property type="term" value="F:GTP 3',8'-cyclase activity"/>
    <property type="evidence" value="ECO:0007669"/>
    <property type="project" value="TreeGrafter"/>
</dbReference>
<keyword evidence="1" id="KW-0949">S-adenosyl-L-methionine</keyword>
<reference evidence="9 13" key="1">
    <citation type="submission" date="2015-09" db="EMBL/GenBank/DDBJ databases">
        <authorList>
            <consortium name="Pathogen Informatics"/>
        </authorList>
    </citation>
    <scope>NUCLEOTIDE SEQUENCE [LARGE SCALE GENOMIC DNA]</scope>
    <source>
        <strain evidence="9 13">2789STDY5834921</strain>
    </source>
</reference>
<dbReference type="Pfam" id="PF04055">
    <property type="entry name" value="Radical_SAM"/>
    <property type="match status" value="1"/>
</dbReference>
<sequence length="296" mass="32698">MEISFLSSSNSLISFLPFSSFVSVAFPSFPSSITRFKITGGEPLVRKDCVQLISEIKSLNGVEQVTLTTNGVLLEKQAGALKRAGVDCINVSLDTLDPRLYRQITGQDALEKVVAGILQAEKLDIPVHANTVLPKSINDAVWQQVLSLAEKGYADVRFIELMPIGEGKSHKGIANKDILDALCKLYPELQPVQKRKGNGPAVYYEIPGFRKNVGFISPVHGKFCAACNRIRMTADGHFKPCLCYGESIDGREILRAGNHEQIRELLQRVILAKPQMHCFDTREKITENKQMVQIGG</sequence>
<feature type="domain" description="Radical SAM core" evidence="8">
    <location>
        <begin position="1"/>
        <end position="210"/>
    </location>
</feature>
<dbReference type="Pfam" id="PF06463">
    <property type="entry name" value="Mob_synth_C"/>
    <property type="match status" value="1"/>
</dbReference>
<evidence type="ECO:0000256" key="6">
    <source>
        <dbReference type="ARBA" id="ARBA00023134"/>
    </source>
</evidence>
<dbReference type="EMBL" id="RCXQ01000017">
    <property type="protein sequence ID" value="RYT62775.1"/>
    <property type="molecule type" value="Genomic_DNA"/>
</dbReference>
<dbReference type="GO" id="GO:0006777">
    <property type="term" value="P:Mo-molybdopterin cofactor biosynthetic process"/>
    <property type="evidence" value="ECO:0007669"/>
    <property type="project" value="UniProtKB-KW"/>
</dbReference>
<evidence type="ECO:0000313" key="15">
    <source>
        <dbReference type="Proteomes" id="UP000284242"/>
    </source>
</evidence>
<reference evidence="14 15" key="2">
    <citation type="submission" date="2018-08" db="EMBL/GenBank/DDBJ databases">
        <title>A genome reference for cultivated species of the human gut microbiota.</title>
        <authorList>
            <person name="Zou Y."/>
            <person name="Xue W."/>
            <person name="Luo G."/>
        </authorList>
    </citation>
    <scope>NUCLEOTIDE SEQUENCE [LARGE SCALE GENOMIC DNA]</scope>
    <source>
        <strain evidence="11 14">AF14-23</strain>
        <strain evidence="10 15">AF21-24</strain>
    </source>
</reference>
<evidence type="ECO:0000313" key="10">
    <source>
        <dbReference type="EMBL" id="RGS68719.1"/>
    </source>
</evidence>
<protein>
    <submittedName>
        <fullName evidence="9">Molybdenum cofactor biosynthesis protein A</fullName>
    </submittedName>
    <submittedName>
        <fullName evidence="10">Radical SAM protein</fullName>
    </submittedName>
</protein>
<dbReference type="Proteomes" id="UP000265828">
    <property type="component" value="Unassembled WGS sequence"/>
</dbReference>
<gene>
    <name evidence="9" type="primary">moaA_2</name>
    <name evidence="11" type="ORF">DWW07_16835</name>
    <name evidence="10" type="ORF">DWX77_15940</name>
    <name evidence="12" type="ORF">EAI82_14130</name>
    <name evidence="9" type="ORF">ERS852533_01458</name>
</gene>
<dbReference type="EMBL" id="CZBA01000007">
    <property type="protein sequence ID" value="CUP47272.1"/>
    <property type="molecule type" value="Genomic_DNA"/>
</dbReference>
<keyword evidence="5" id="KW-0411">Iron-sulfur</keyword>
<dbReference type="EMBL" id="QRZI01000018">
    <property type="protein sequence ID" value="RGV60466.1"/>
    <property type="molecule type" value="Genomic_DNA"/>
</dbReference>
<dbReference type="GO" id="GO:0061799">
    <property type="term" value="F:cyclic pyranopterin monophosphate synthase activity"/>
    <property type="evidence" value="ECO:0007669"/>
    <property type="project" value="TreeGrafter"/>
</dbReference>
<evidence type="ECO:0000256" key="1">
    <source>
        <dbReference type="ARBA" id="ARBA00022691"/>
    </source>
</evidence>
<dbReference type="RefSeq" id="WP_081019412.1">
    <property type="nucleotide sequence ID" value="NZ_CAXSOH010000012.1"/>
</dbReference>
<dbReference type="InterPro" id="IPR013785">
    <property type="entry name" value="Aldolase_TIM"/>
</dbReference>
<evidence type="ECO:0000256" key="2">
    <source>
        <dbReference type="ARBA" id="ARBA00022723"/>
    </source>
</evidence>
<dbReference type="PANTHER" id="PTHR22960">
    <property type="entry name" value="MOLYBDOPTERIN COFACTOR SYNTHESIS PROTEIN A"/>
    <property type="match status" value="1"/>
</dbReference>
<keyword evidence="4" id="KW-0408">Iron</keyword>
<dbReference type="InterPro" id="IPR007197">
    <property type="entry name" value="rSAM"/>
</dbReference>
<evidence type="ECO:0000256" key="5">
    <source>
        <dbReference type="ARBA" id="ARBA00023014"/>
    </source>
</evidence>
<accession>A0A174NF31</accession>
<dbReference type="GO" id="GO:0046872">
    <property type="term" value="F:metal ion binding"/>
    <property type="evidence" value="ECO:0007669"/>
    <property type="project" value="UniProtKB-KW"/>
</dbReference>
<evidence type="ECO:0000259" key="8">
    <source>
        <dbReference type="PROSITE" id="PS51918"/>
    </source>
</evidence>
<dbReference type="CDD" id="cd21117">
    <property type="entry name" value="Twitch_MoaA"/>
    <property type="match status" value="1"/>
</dbReference>
<name>A0A174NF31_9FIRM</name>
<dbReference type="InterPro" id="IPR010505">
    <property type="entry name" value="MoaA_twitch"/>
</dbReference>
<dbReference type="GO" id="GO:0051539">
    <property type="term" value="F:4 iron, 4 sulfur cluster binding"/>
    <property type="evidence" value="ECO:0007669"/>
    <property type="project" value="UniProtKB-KW"/>
</dbReference>
<dbReference type="InterPro" id="IPR050105">
    <property type="entry name" value="MoCo_biosynth_MoaA/MoaC"/>
</dbReference>
<dbReference type="Proteomes" id="UP000095413">
    <property type="component" value="Unassembled WGS sequence"/>
</dbReference>
<evidence type="ECO:0000313" key="11">
    <source>
        <dbReference type="EMBL" id="RGV60466.1"/>
    </source>
</evidence>
<dbReference type="Proteomes" id="UP000293506">
    <property type="component" value="Unassembled WGS sequence"/>
</dbReference>
<keyword evidence="2" id="KW-0479">Metal-binding</keyword>
<keyword evidence="3" id="KW-0547">Nucleotide-binding</keyword>
<evidence type="ECO:0000256" key="4">
    <source>
        <dbReference type="ARBA" id="ARBA00023004"/>
    </source>
</evidence>
<evidence type="ECO:0000313" key="9">
    <source>
        <dbReference type="EMBL" id="CUP47272.1"/>
    </source>
</evidence>
<dbReference type="Gene3D" id="3.20.20.70">
    <property type="entry name" value="Aldolase class I"/>
    <property type="match status" value="1"/>
</dbReference>
<evidence type="ECO:0000256" key="7">
    <source>
        <dbReference type="ARBA" id="ARBA00023150"/>
    </source>
</evidence>
<keyword evidence="6" id="KW-0342">GTP-binding</keyword>
<dbReference type="PANTHER" id="PTHR22960:SF0">
    <property type="entry name" value="MOLYBDENUM COFACTOR BIOSYNTHESIS PROTEIN 1"/>
    <property type="match status" value="1"/>
</dbReference>
<proteinExistence type="predicted"/>
<evidence type="ECO:0000313" key="14">
    <source>
        <dbReference type="Proteomes" id="UP000265828"/>
    </source>
</evidence>
<dbReference type="OrthoDB" id="9763993at2"/>
<evidence type="ECO:0000313" key="16">
    <source>
        <dbReference type="Proteomes" id="UP000293506"/>
    </source>
</evidence>
<dbReference type="SUPFAM" id="SSF102114">
    <property type="entry name" value="Radical SAM enzymes"/>
    <property type="match status" value="1"/>
</dbReference>
<dbReference type="PROSITE" id="PS51918">
    <property type="entry name" value="RADICAL_SAM"/>
    <property type="match status" value="1"/>
</dbReference>
<organism evidence="9 13">
    <name type="scientific">Blautia obeum</name>
    <dbReference type="NCBI Taxonomy" id="40520"/>
    <lineage>
        <taxon>Bacteria</taxon>
        <taxon>Bacillati</taxon>
        <taxon>Bacillota</taxon>
        <taxon>Clostridia</taxon>
        <taxon>Lachnospirales</taxon>
        <taxon>Lachnospiraceae</taxon>
        <taxon>Blautia</taxon>
    </lineage>
</organism>
<dbReference type="CDD" id="cd01335">
    <property type="entry name" value="Radical_SAM"/>
    <property type="match status" value="1"/>
</dbReference>
<dbReference type="EMBL" id="QRVV01000101">
    <property type="protein sequence ID" value="RGS68719.1"/>
    <property type="molecule type" value="Genomic_DNA"/>
</dbReference>
<dbReference type="InterPro" id="IPR058240">
    <property type="entry name" value="rSAM_sf"/>
</dbReference>
<dbReference type="Proteomes" id="UP000284242">
    <property type="component" value="Unassembled WGS sequence"/>
</dbReference>
<evidence type="ECO:0000313" key="12">
    <source>
        <dbReference type="EMBL" id="RYT62775.1"/>
    </source>
</evidence>